<proteinExistence type="predicted"/>
<feature type="chain" id="PRO_5041342032" description="AA1-like domain-containing protein" evidence="1">
    <location>
        <begin position="20"/>
        <end position="154"/>
    </location>
</feature>
<sequence length="154" mass="16514">MQLLSATTLLFAGLAASSAIKSRAPTPYSITSFVATKSRMSAYTQYSFTVSNPALAVVEVHCSALVDGGSSGYTKLPYVYPGLGKCDDDAVTWTFLQPDTGKDATFNVTVGGVKGEYHVPESDISYWVGDEANPFDDYVAYTGPTEFSVTEFED</sequence>
<evidence type="ECO:0000313" key="2">
    <source>
        <dbReference type="EMBL" id="KAJ9165672.1"/>
    </source>
</evidence>
<name>A0AA38S318_9PEZI</name>
<dbReference type="Proteomes" id="UP001174691">
    <property type="component" value="Unassembled WGS sequence"/>
</dbReference>
<evidence type="ECO:0000256" key="1">
    <source>
        <dbReference type="SAM" id="SignalP"/>
    </source>
</evidence>
<keyword evidence="1" id="KW-0732">Signal</keyword>
<keyword evidence="3" id="KW-1185">Reference proteome</keyword>
<feature type="signal peptide" evidence="1">
    <location>
        <begin position="1"/>
        <end position="19"/>
    </location>
</feature>
<reference evidence="2" key="1">
    <citation type="submission" date="2022-07" db="EMBL/GenBank/DDBJ databases">
        <title>Fungi with potential for degradation of polypropylene.</title>
        <authorList>
            <person name="Gostincar C."/>
        </authorList>
    </citation>
    <scope>NUCLEOTIDE SEQUENCE</scope>
    <source>
        <strain evidence="2">EXF-13287</strain>
    </source>
</reference>
<protein>
    <recommendedName>
        <fullName evidence="4">AA1-like domain-containing protein</fullName>
    </recommendedName>
</protein>
<comment type="caution">
    <text evidence="2">The sequence shown here is derived from an EMBL/GenBank/DDBJ whole genome shotgun (WGS) entry which is preliminary data.</text>
</comment>
<evidence type="ECO:0008006" key="4">
    <source>
        <dbReference type="Google" id="ProtNLM"/>
    </source>
</evidence>
<gene>
    <name evidence="2" type="ORF">NKR19_g212</name>
</gene>
<organism evidence="2 3">
    <name type="scientific">Coniochaeta hoffmannii</name>
    <dbReference type="NCBI Taxonomy" id="91930"/>
    <lineage>
        <taxon>Eukaryota</taxon>
        <taxon>Fungi</taxon>
        <taxon>Dikarya</taxon>
        <taxon>Ascomycota</taxon>
        <taxon>Pezizomycotina</taxon>
        <taxon>Sordariomycetes</taxon>
        <taxon>Sordariomycetidae</taxon>
        <taxon>Coniochaetales</taxon>
        <taxon>Coniochaetaceae</taxon>
        <taxon>Coniochaeta</taxon>
    </lineage>
</organism>
<accession>A0AA38S318</accession>
<dbReference type="AlphaFoldDB" id="A0AA38S318"/>
<evidence type="ECO:0000313" key="3">
    <source>
        <dbReference type="Proteomes" id="UP001174691"/>
    </source>
</evidence>
<dbReference type="EMBL" id="JANBVN010000002">
    <property type="protein sequence ID" value="KAJ9165672.1"/>
    <property type="molecule type" value="Genomic_DNA"/>
</dbReference>